<evidence type="ECO:0000313" key="3">
    <source>
        <dbReference type="Proteomes" id="UP001145069"/>
    </source>
</evidence>
<accession>A0A9X3WKC4</accession>
<keyword evidence="3" id="KW-1185">Reference proteome</keyword>
<name>A0A9X3WKC4_9BACI</name>
<sequence length="114" mass="12681">MNPVKEELYISMAAIFGGRPLNTVVFVYLSTVGIVHHAEKQFPLFPIFLFRGLVLLRLFARQLSIVGKREPALKKLLEALSLRLLVEFLQPLSKGGGKGTLPKLNMFLYGLPGS</sequence>
<comment type="caution">
    <text evidence="2">The sequence shown here is derived from an EMBL/GenBank/DDBJ whole genome shotgun (WGS) entry which is preliminary data.</text>
</comment>
<proteinExistence type="predicted"/>
<keyword evidence="1" id="KW-1133">Transmembrane helix</keyword>
<dbReference type="AlphaFoldDB" id="A0A9X3WKC4"/>
<keyword evidence="1" id="KW-0812">Transmembrane</keyword>
<reference evidence="2" key="1">
    <citation type="submission" date="2022-06" db="EMBL/GenBank/DDBJ databases">
        <title>Aquibacillus sp. a new bacterium isolated from soil saline samples.</title>
        <authorList>
            <person name="Galisteo C."/>
            <person name="De La Haba R."/>
            <person name="Sanchez-Porro C."/>
            <person name="Ventosa A."/>
        </authorList>
    </citation>
    <scope>NUCLEOTIDE SEQUENCE</scope>
    <source>
        <strain evidence="2">3ASR75-54</strain>
    </source>
</reference>
<keyword evidence="1" id="KW-0472">Membrane</keyword>
<organism evidence="2 3">
    <name type="scientific">Aquibacillus salsiterrae</name>
    <dbReference type="NCBI Taxonomy" id="2950439"/>
    <lineage>
        <taxon>Bacteria</taxon>
        <taxon>Bacillati</taxon>
        <taxon>Bacillota</taxon>
        <taxon>Bacilli</taxon>
        <taxon>Bacillales</taxon>
        <taxon>Bacillaceae</taxon>
        <taxon>Aquibacillus</taxon>
    </lineage>
</organism>
<dbReference type="EMBL" id="JAMQKC010000040">
    <property type="protein sequence ID" value="MDC3418681.1"/>
    <property type="molecule type" value="Genomic_DNA"/>
</dbReference>
<dbReference type="Proteomes" id="UP001145069">
    <property type="component" value="Unassembled WGS sequence"/>
</dbReference>
<protein>
    <submittedName>
        <fullName evidence="2">Uncharacterized protein</fullName>
    </submittedName>
</protein>
<evidence type="ECO:0000256" key="1">
    <source>
        <dbReference type="SAM" id="Phobius"/>
    </source>
</evidence>
<dbReference type="RefSeq" id="WP_272447771.1">
    <property type="nucleotide sequence ID" value="NZ_JAMQKC010000040.1"/>
</dbReference>
<feature type="transmembrane region" description="Helical" evidence="1">
    <location>
        <begin position="44"/>
        <end position="60"/>
    </location>
</feature>
<gene>
    <name evidence="2" type="ORF">NC799_17690</name>
</gene>
<evidence type="ECO:0000313" key="2">
    <source>
        <dbReference type="EMBL" id="MDC3418681.1"/>
    </source>
</evidence>